<feature type="transmembrane region" description="Helical" evidence="9">
    <location>
        <begin position="18"/>
        <end position="36"/>
    </location>
</feature>
<name>A0ABX4MF48_9HYPH</name>
<proteinExistence type="inferred from homology"/>
<evidence type="ECO:0000256" key="8">
    <source>
        <dbReference type="ARBA" id="ARBA00047816"/>
    </source>
</evidence>
<evidence type="ECO:0000256" key="1">
    <source>
        <dbReference type="ARBA" id="ARBA00004141"/>
    </source>
</evidence>
<dbReference type="InterPro" id="IPR008972">
    <property type="entry name" value="Cupredoxin"/>
</dbReference>
<comment type="caution">
    <text evidence="11">The sequence shown here is derived from an EMBL/GenBank/DDBJ whole genome shotgun (WGS) entry which is preliminary data.</text>
</comment>
<dbReference type="PRINTS" id="PR01166">
    <property type="entry name" value="CYCOXIDASEII"/>
</dbReference>
<feature type="domain" description="Cytochrome oxidase subunit II copper A binding" evidence="10">
    <location>
        <begin position="52"/>
        <end position="195"/>
    </location>
</feature>
<keyword evidence="6 9" id="KW-1133">Transmembrane helix</keyword>
<protein>
    <submittedName>
        <fullName evidence="11">Cytochrome c oxidase subunit 2</fullName>
    </submittedName>
</protein>
<dbReference type="Proteomes" id="UP000229707">
    <property type="component" value="Unassembled WGS sequence"/>
</dbReference>
<evidence type="ECO:0000256" key="5">
    <source>
        <dbReference type="ARBA" id="ARBA00022982"/>
    </source>
</evidence>
<evidence type="ECO:0000313" key="12">
    <source>
        <dbReference type="Proteomes" id="UP000229707"/>
    </source>
</evidence>
<evidence type="ECO:0000256" key="3">
    <source>
        <dbReference type="ARBA" id="ARBA00022448"/>
    </source>
</evidence>
<comment type="subcellular location">
    <subcellularLocation>
        <location evidence="1">Membrane</location>
        <topology evidence="1">Multi-pass membrane protein</topology>
    </subcellularLocation>
</comment>
<sequence length="198" mass="23329">MYVKDIGNNVVSQTDKNLLLEIIWTIISIMILLCICKPPFKALKYQISQKRLPFISVKVTAHQWYWNYEYNLIGNRFNYNSNMFKPQQRIGLKKTNLSLYPELLATDYELVVPTRRVVRILITSADVIRGVIGPSFWLKKLNTIPWKPTNAWIKVITPDIYYDQCLEFCGRDHAFMPIVVRAVFKKDLVIDWNWQNPT</sequence>
<keyword evidence="3" id="KW-0813">Transport</keyword>
<keyword evidence="5" id="KW-0249">Electron transport</keyword>
<keyword evidence="4 9" id="KW-0812">Transmembrane</keyword>
<comment type="similarity">
    <text evidence="2">Belongs to the cytochrome c oxidase subunit 2 family.</text>
</comment>
<gene>
    <name evidence="11" type="primary">ctaC</name>
    <name evidence="11" type="ORF">MAGCAS_123</name>
</gene>
<comment type="catalytic activity">
    <reaction evidence="8">
        <text>4 Fe(II)-[cytochrome c] + O2 + 8 H(+)(in) = 4 Fe(III)-[cytochrome c] + 2 H2O + 4 H(+)(out)</text>
        <dbReference type="Rhea" id="RHEA:11436"/>
        <dbReference type="Rhea" id="RHEA-COMP:10350"/>
        <dbReference type="Rhea" id="RHEA-COMP:14399"/>
        <dbReference type="ChEBI" id="CHEBI:15377"/>
        <dbReference type="ChEBI" id="CHEBI:15378"/>
        <dbReference type="ChEBI" id="CHEBI:15379"/>
        <dbReference type="ChEBI" id="CHEBI:29033"/>
        <dbReference type="ChEBI" id="CHEBI:29034"/>
        <dbReference type="EC" id="7.1.1.9"/>
    </reaction>
</comment>
<dbReference type="SUPFAM" id="SSF81464">
    <property type="entry name" value="Cytochrome c oxidase subunit II-like, transmembrane region"/>
    <property type="match status" value="1"/>
</dbReference>
<evidence type="ECO:0000313" key="11">
    <source>
        <dbReference type="EMBL" id="PIM95053.1"/>
    </source>
</evidence>
<dbReference type="Gene3D" id="2.60.40.420">
    <property type="entry name" value="Cupredoxins - blue copper proteins"/>
    <property type="match status" value="1"/>
</dbReference>
<accession>A0ABX4MF48</accession>
<evidence type="ECO:0000259" key="10">
    <source>
        <dbReference type="PROSITE" id="PS50857"/>
    </source>
</evidence>
<dbReference type="PANTHER" id="PTHR22888:SF9">
    <property type="entry name" value="CYTOCHROME C OXIDASE SUBUNIT 2"/>
    <property type="match status" value="1"/>
</dbReference>
<dbReference type="InterPro" id="IPR002429">
    <property type="entry name" value="CcO_II-like_C"/>
</dbReference>
<dbReference type="Gene3D" id="1.10.287.90">
    <property type="match status" value="1"/>
</dbReference>
<evidence type="ECO:0000256" key="2">
    <source>
        <dbReference type="ARBA" id="ARBA00007866"/>
    </source>
</evidence>
<dbReference type="Pfam" id="PF00116">
    <property type="entry name" value="COX2"/>
    <property type="match status" value="1"/>
</dbReference>
<organism evidence="11 12">
    <name type="scientific">Candidatus Hodgkinia cicadicola</name>
    <dbReference type="NCBI Taxonomy" id="573658"/>
    <lineage>
        <taxon>Bacteria</taxon>
        <taxon>Pseudomonadati</taxon>
        <taxon>Pseudomonadota</taxon>
        <taxon>Alphaproteobacteria</taxon>
        <taxon>Hyphomicrobiales</taxon>
        <taxon>Candidatus Hodgkinia</taxon>
    </lineage>
</organism>
<evidence type="ECO:0000256" key="9">
    <source>
        <dbReference type="SAM" id="Phobius"/>
    </source>
</evidence>
<reference evidence="11" key="1">
    <citation type="submission" date="2017-09" db="EMBL/GenBank/DDBJ databases">
        <authorList>
            <person name="Campbell M.A."/>
            <person name="Lukasik P."/>
            <person name="Simon C."/>
            <person name="McCutcheon J.P."/>
        </authorList>
    </citation>
    <scope>NUCLEOTIDE SEQUENCE [LARGE SCALE GENOMIC DNA]</scope>
    <source>
        <strain evidence="11">MAGCAS</strain>
    </source>
</reference>
<dbReference type="PROSITE" id="PS50857">
    <property type="entry name" value="COX2_CUA"/>
    <property type="match status" value="1"/>
</dbReference>
<evidence type="ECO:0000256" key="4">
    <source>
        <dbReference type="ARBA" id="ARBA00022692"/>
    </source>
</evidence>
<dbReference type="EMBL" id="NXGL01000016">
    <property type="protein sequence ID" value="PIM95053.1"/>
    <property type="molecule type" value="Genomic_DNA"/>
</dbReference>
<keyword evidence="12" id="KW-1185">Reference proteome</keyword>
<dbReference type="PANTHER" id="PTHR22888">
    <property type="entry name" value="CYTOCHROME C OXIDASE, SUBUNIT II"/>
    <property type="match status" value="1"/>
</dbReference>
<dbReference type="SUPFAM" id="SSF49503">
    <property type="entry name" value="Cupredoxins"/>
    <property type="match status" value="1"/>
</dbReference>
<keyword evidence="7 9" id="KW-0472">Membrane</keyword>
<dbReference type="InterPro" id="IPR045187">
    <property type="entry name" value="CcO_II"/>
</dbReference>
<evidence type="ECO:0000256" key="6">
    <source>
        <dbReference type="ARBA" id="ARBA00022989"/>
    </source>
</evidence>
<evidence type="ECO:0000256" key="7">
    <source>
        <dbReference type="ARBA" id="ARBA00023136"/>
    </source>
</evidence>
<dbReference type="InterPro" id="IPR036257">
    <property type="entry name" value="Cyt_c_oxidase_su2_TM_sf"/>
</dbReference>